<sequence>RLNKQMIKPAPRNCEQGDVVGLQAYNLKSENILPLDFDARAAA</sequence>
<comment type="caution">
    <text evidence="1">The sequence shown here is derived from an EMBL/GenBank/DDBJ whole genome shotgun (WGS) entry which is preliminary data.</text>
</comment>
<name>A0A0R0LX44_9MICR</name>
<dbReference type="Proteomes" id="UP000051530">
    <property type="component" value="Unassembled WGS sequence"/>
</dbReference>
<proteinExistence type="predicted"/>
<dbReference type="AlphaFoldDB" id="A0A0R0LX44"/>
<evidence type="ECO:0000313" key="2">
    <source>
        <dbReference type="Proteomes" id="UP000051530"/>
    </source>
</evidence>
<organism evidence="1 2">
    <name type="scientific">Pseudoloma neurophilia</name>
    <dbReference type="NCBI Taxonomy" id="146866"/>
    <lineage>
        <taxon>Eukaryota</taxon>
        <taxon>Fungi</taxon>
        <taxon>Fungi incertae sedis</taxon>
        <taxon>Microsporidia</taxon>
        <taxon>Pseudoloma</taxon>
    </lineage>
</organism>
<keyword evidence="2" id="KW-1185">Reference proteome</keyword>
<evidence type="ECO:0000313" key="1">
    <source>
        <dbReference type="EMBL" id="KRH93901.1"/>
    </source>
</evidence>
<protein>
    <submittedName>
        <fullName evidence="1">Uncharacterized protein</fullName>
    </submittedName>
</protein>
<gene>
    <name evidence="1" type="ORF">M153_4950006138</name>
</gene>
<reference evidence="1 2" key="1">
    <citation type="submission" date="2015-07" db="EMBL/GenBank/DDBJ databases">
        <title>The genome of Pseudoloma neurophilia, a relevant intracellular parasite of the zebrafish.</title>
        <authorList>
            <person name="Ndikumana S."/>
            <person name="Pelin A."/>
            <person name="Sanders J."/>
            <person name="Corradi N."/>
        </authorList>
    </citation>
    <scope>NUCLEOTIDE SEQUENCE [LARGE SCALE GENOMIC DNA]</scope>
    <source>
        <strain evidence="1 2">MK1</strain>
    </source>
</reference>
<dbReference type="VEuPathDB" id="MicrosporidiaDB:M153_4950006138"/>
<dbReference type="EMBL" id="LGUB01000184">
    <property type="protein sequence ID" value="KRH93901.1"/>
    <property type="molecule type" value="Genomic_DNA"/>
</dbReference>
<feature type="non-terminal residue" evidence="1">
    <location>
        <position position="1"/>
    </location>
</feature>
<accession>A0A0R0LX44</accession>